<dbReference type="EMBL" id="BAABIB010000094">
    <property type="protein sequence ID" value="GAA5171606.1"/>
    <property type="molecule type" value="Genomic_DNA"/>
</dbReference>
<evidence type="ECO:0000313" key="3">
    <source>
        <dbReference type="EMBL" id="GAA5171606.1"/>
    </source>
</evidence>
<keyword evidence="4" id="KW-1185">Reference proteome</keyword>
<dbReference type="RefSeq" id="WP_346055189.1">
    <property type="nucleotide sequence ID" value="NZ_BAABIB010000094.1"/>
</dbReference>
<feature type="compositionally biased region" description="Low complexity" evidence="1">
    <location>
        <begin position="86"/>
        <end position="103"/>
    </location>
</feature>
<evidence type="ECO:0008006" key="5">
    <source>
        <dbReference type="Google" id="ProtNLM"/>
    </source>
</evidence>
<sequence length="181" mass="18117">MNDEVSVAALLEREGWVEPRKKGGRGRVVAVMLAVVLGCGLAALLVHIGSQDPQADSHSLFGPPHGPTGGLAGGGVPDEPTGSQRTAGSTTVVVTNVSEVEGTGRNGLPWHEREAETTSSTSTSTDPSAPGQEPGSGTTSPVTTTPTTTPPAGGGGGSHNPAPPPSSSSKPRPSCLLVICW</sequence>
<proteinExistence type="predicted"/>
<keyword evidence="2" id="KW-1133">Transmembrane helix</keyword>
<feature type="compositionally biased region" description="Gly residues" evidence="1">
    <location>
        <begin position="67"/>
        <end position="76"/>
    </location>
</feature>
<dbReference type="Proteomes" id="UP001500192">
    <property type="component" value="Unassembled WGS sequence"/>
</dbReference>
<evidence type="ECO:0000313" key="4">
    <source>
        <dbReference type="Proteomes" id="UP001500192"/>
    </source>
</evidence>
<gene>
    <name evidence="3" type="ORF">GCM10023214_52000</name>
</gene>
<keyword evidence="2" id="KW-0812">Transmembrane</keyword>
<evidence type="ECO:0000256" key="1">
    <source>
        <dbReference type="SAM" id="MobiDB-lite"/>
    </source>
</evidence>
<feature type="region of interest" description="Disordered" evidence="1">
    <location>
        <begin position="52"/>
        <end position="175"/>
    </location>
</feature>
<organism evidence="3 4">
    <name type="scientific">Amycolatopsis dongchuanensis</name>
    <dbReference type="NCBI Taxonomy" id="1070866"/>
    <lineage>
        <taxon>Bacteria</taxon>
        <taxon>Bacillati</taxon>
        <taxon>Actinomycetota</taxon>
        <taxon>Actinomycetes</taxon>
        <taxon>Pseudonocardiales</taxon>
        <taxon>Pseudonocardiaceae</taxon>
        <taxon>Amycolatopsis</taxon>
    </lineage>
</organism>
<evidence type="ECO:0000256" key="2">
    <source>
        <dbReference type="SAM" id="Phobius"/>
    </source>
</evidence>
<reference evidence="4" key="1">
    <citation type="journal article" date="2019" name="Int. J. Syst. Evol. Microbiol.">
        <title>The Global Catalogue of Microorganisms (GCM) 10K type strain sequencing project: providing services to taxonomists for standard genome sequencing and annotation.</title>
        <authorList>
            <consortium name="The Broad Institute Genomics Platform"/>
            <consortium name="The Broad Institute Genome Sequencing Center for Infectious Disease"/>
            <person name="Wu L."/>
            <person name="Ma J."/>
        </authorList>
    </citation>
    <scope>NUCLEOTIDE SEQUENCE [LARGE SCALE GENOMIC DNA]</scope>
    <source>
        <strain evidence="4">JCM 18054</strain>
    </source>
</reference>
<feature type="transmembrane region" description="Helical" evidence="2">
    <location>
        <begin position="28"/>
        <end position="49"/>
    </location>
</feature>
<keyword evidence="2" id="KW-0472">Membrane</keyword>
<feature type="compositionally biased region" description="Low complexity" evidence="1">
    <location>
        <begin position="135"/>
        <end position="151"/>
    </location>
</feature>
<protein>
    <recommendedName>
        <fullName evidence="5">Serine/threonine protein kinase</fullName>
    </recommendedName>
</protein>
<name>A0ABP9R5A6_9PSEU</name>
<comment type="caution">
    <text evidence="3">The sequence shown here is derived from an EMBL/GenBank/DDBJ whole genome shotgun (WGS) entry which is preliminary data.</text>
</comment>
<accession>A0ABP9R5A6</accession>